<protein>
    <submittedName>
        <fullName evidence="2">Uncharacterized protein</fullName>
    </submittedName>
</protein>
<dbReference type="EMBL" id="JAEPBG010000026">
    <property type="protein sequence ID" value="MBK4738741.1"/>
    <property type="molecule type" value="Genomic_DNA"/>
</dbReference>
<sequence length="426" mass="46849">MLDLFGEVPVLQTQREPRRNSTPKRPEQVDIGGLFPLTDSLSPERFTAVFHSGATAYYDALAPMALHKDIGIVADRLVPRVECLVRDYVLKGGAVFVDSGAYSAYKKWQEGKATSPLADFDTVLNTYDRLIADLPPGFASGFAFVMPDVLKQPERSLALLEKYRERILHLIDAGVNAIVPLQRGAQSAGQTAQQVFSILGTRNITLGIPSAAAAMSCADAATIRGHDRFHILGRASFGAKLYQRCYAVLEHNPGSTISCDANLLRKRTDELTELHHGLIDLVGDHVWQGAFEETELIYQVINEPGWMSRPQIKALAHFYGIRDAAVVNSWIRAHDERDDGLCSVLNTVDPEANLLWTFGLHDVFFSYAKEEMSALLRAHAVAELLSTDASGDDSQNPFTLPLDCDSDDEAQNEADFTSETELAEAA</sequence>
<dbReference type="Proteomes" id="UP000622890">
    <property type="component" value="Unassembled WGS sequence"/>
</dbReference>
<evidence type="ECO:0000313" key="3">
    <source>
        <dbReference type="Proteomes" id="UP000622890"/>
    </source>
</evidence>
<feature type="region of interest" description="Disordered" evidence="1">
    <location>
        <begin position="390"/>
        <end position="426"/>
    </location>
</feature>
<feature type="compositionally biased region" description="Acidic residues" evidence="1">
    <location>
        <begin position="404"/>
        <end position="426"/>
    </location>
</feature>
<name>A0A934T101_9BURK</name>
<evidence type="ECO:0000313" key="2">
    <source>
        <dbReference type="EMBL" id="MBK4738741.1"/>
    </source>
</evidence>
<keyword evidence="3" id="KW-1185">Reference proteome</keyword>
<dbReference type="RefSeq" id="WP_200598114.1">
    <property type="nucleotide sequence ID" value="NZ_JAEPBG010000026.1"/>
</dbReference>
<comment type="caution">
    <text evidence="2">The sequence shown here is derived from an EMBL/GenBank/DDBJ whole genome shotgun (WGS) entry which is preliminary data.</text>
</comment>
<organism evidence="2 3">
    <name type="scientific">Noviherbaspirillum pedocola</name>
    <dbReference type="NCBI Taxonomy" id="2801341"/>
    <lineage>
        <taxon>Bacteria</taxon>
        <taxon>Pseudomonadati</taxon>
        <taxon>Pseudomonadota</taxon>
        <taxon>Betaproteobacteria</taxon>
        <taxon>Burkholderiales</taxon>
        <taxon>Oxalobacteraceae</taxon>
        <taxon>Noviherbaspirillum</taxon>
    </lineage>
</organism>
<proteinExistence type="predicted"/>
<evidence type="ECO:0000256" key="1">
    <source>
        <dbReference type="SAM" id="MobiDB-lite"/>
    </source>
</evidence>
<accession>A0A934T101</accession>
<dbReference type="AlphaFoldDB" id="A0A934T101"/>
<reference evidence="2" key="1">
    <citation type="submission" date="2021-01" db="EMBL/GenBank/DDBJ databases">
        <title>Genome sequence of strain Noviherbaspirillum sp. DKR-6.</title>
        <authorList>
            <person name="Chaudhary D.K."/>
        </authorList>
    </citation>
    <scope>NUCLEOTIDE SEQUENCE</scope>
    <source>
        <strain evidence="2">DKR-6</strain>
    </source>
</reference>
<gene>
    <name evidence="2" type="ORF">JJB74_29365</name>
</gene>